<dbReference type="VEuPathDB" id="ToxoDB:EBH_0045080"/>
<name>U6LRG0_9EIME</name>
<proteinExistence type="predicted"/>
<dbReference type="InterPro" id="IPR020864">
    <property type="entry name" value="MACPF"/>
</dbReference>
<accession>U6LRG0</accession>
<reference evidence="2" key="2">
    <citation type="submission" date="2013-10" db="EMBL/GenBank/DDBJ databases">
        <authorList>
            <person name="Aslett M."/>
        </authorList>
    </citation>
    <scope>NUCLEOTIDE SEQUENCE [LARGE SCALE GENOMIC DNA]</scope>
    <source>
        <strain evidence="2">Houghton</strain>
    </source>
</reference>
<protein>
    <submittedName>
        <fullName evidence="2">Mac/perforin domain containing membrane protein, related</fullName>
    </submittedName>
</protein>
<evidence type="ECO:0000313" key="3">
    <source>
        <dbReference type="Proteomes" id="UP000030750"/>
    </source>
</evidence>
<sequence>MLKSRRRERTSIDDLGKDTSWIGNREGAGAEETVERTGLSIHSDEDIYAQATDTIPGIGFLGSGYNLLRGNPFGDSSISMDPGFRAPIVSFQWGRDSSGVSPDLSKLQPKGSFLRPFLSCQSAETVDEVESLKDYVSDLSADAQTDSVLSYLPFSGSFNFKKIAEETKRRQSKTFVMRAYCFQYEAGLASIDINSSFCIIITPFCFVLLDS</sequence>
<feature type="domain" description="MACPF" evidence="1">
    <location>
        <begin position="44"/>
        <end position="211"/>
    </location>
</feature>
<gene>
    <name evidence="2" type="ORF">EBH_0045080</name>
</gene>
<reference evidence="2" key="1">
    <citation type="submission" date="2013-10" db="EMBL/GenBank/DDBJ databases">
        <title>Genomic analysis of the causative agents of coccidiosis in chickens.</title>
        <authorList>
            <person name="Reid A.J."/>
            <person name="Blake D."/>
            <person name="Billington K."/>
            <person name="Browne H."/>
            <person name="Dunn M."/>
            <person name="Hung S."/>
            <person name="Kawahara F."/>
            <person name="Miranda-Saavedra D."/>
            <person name="Mourier T."/>
            <person name="Nagra H."/>
            <person name="Otto T.D."/>
            <person name="Rawlings N."/>
            <person name="Sanchez A."/>
            <person name="Sanders M."/>
            <person name="Subramaniam C."/>
            <person name="Tay Y."/>
            <person name="Dear P."/>
            <person name="Doerig C."/>
            <person name="Gruber A."/>
            <person name="Parkinson J."/>
            <person name="Shirley M."/>
            <person name="Wan K.L."/>
            <person name="Berriman M."/>
            <person name="Tomley F."/>
            <person name="Pain A."/>
        </authorList>
    </citation>
    <scope>NUCLEOTIDE SEQUENCE [LARGE SCALE GENOMIC DNA]</scope>
    <source>
        <strain evidence="2">Houghton</strain>
    </source>
</reference>
<dbReference type="AlphaFoldDB" id="U6LRG0"/>
<dbReference type="Proteomes" id="UP000030750">
    <property type="component" value="Unassembled WGS sequence"/>
</dbReference>
<dbReference type="PROSITE" id="PS51412">
    <property type="entry name" value="MACPF_2"/>
    <property type="match status" value="1"/>
</dbReference>
<evidence type="ECO:0000259" key="1">
    <source>
        <dbReference type="PROSITE" id="PS51412"/>
    </source>
</evidence>
<evidence type="ECO:0000313" key="2">
    <source>
        <dbReference type="EMBL" id="CDJ51853.1"/>
    </source>
</evidence>
<dbReference type="OrthoDB" id="1366754at2759"/>
<organism evidence="2 3">
    <name type="scientific">Eimeria brunetti</name>
    <dbReference type="NCBI Taxonomy" id="51314"/>
    <lineage>
        <taxon>Eukaryota</taxon>
        <taxon>Sar</taxon>
        <taxon>Alveolata</taxon>
        <taxon>Apicomplexa</taxon>
        <taxon>Conoidasida</taxon>
        <taxon>Coccidia</taxon>
        <taxon>Eucoccidiorida</taxon>
        <taxon>Eimeriorina</taxon>
        <taxon>Eimeriidae</taxon>
        <taxon>Eimeria</taxon>
    </lineage>
</organism>
<dbReference type="EMBL" id="HG713028">
    <property type="protein sequence ID" value="CDJ51853.1"/>
    <property type="molecule type" value="Genomic_DNA"/>
</dbReference>
<keyword evidence="3" id="KW-1185">Reference proteome</keyword>